<feature type="compositionally biased region" description="Low complexity" evidence="1">
    <location>
        <begin position="10"/>
        <end position="28"/>
    </location>
</feature>
<feature type="region of interest" description="Disordered" evidence="1">
    <location>
        <begin position="1"/>
        <end position="28"/>
    </location>
</feature>
<gene>
    <name evidence="2" type="ORF">RR48_02580</name>
</gene>
<dbReference type="Proteomes" id="UP000053240">
    <property type="component" value="Unassembled WGS sequence"/>
</dbReference>
<proteinExistence type="predicted"/>
<evidence type="ECO:0000313" key="3">
    <source>
        <dbReference type="Proteomes" id="UP000053240"/>
    </source>
</evidence>
<dbReference type="AlphaFoldDB" id="A0A0N1IJ98"/>
<evidence type="ECO:0000256" key="1">
    <source>
        <dbReference type="SAM" id="MobiDB-lite"/>
    </source>
</evidence>
<keyword evidence="3" id="KW-1185">Reference proteome</keyword>
<name>A0A0N1IJ98_PAPMA</name>
<dbReference type="InParanoid" id="A0A0N1IJ98"/>
<sequence>MRKNTKKNCGASGSAVSARPASARPGASPLAVNALQPRATSTVALSVFNFVTLSCAPHCFPAYKRLV</sequence>
<dbReference type="EMBL" id="KQ459988">
    <property type="protein sequence ID" value="KPJ18797.1"/>
    <property type="molecule type" value="Genomic_DNA"/>
</dbReference>
<protein>
    <submittedName>
        <fullName evidence="2">Uncharacterized protein</fullName>
    </submittedName>
</protein>
<organism evidence="2 3">
    <name type="scientific">Papilio machaon</name>
    <name type="common">Old World swallowtail butterfly</name>
    <dbReference type="NCBI Taxonomy" id="76193"/>
    <lineage>
        <taxon>Eukaryota</taxon>
        <taxon>Metazoa</taxon>
        <taxon>Ecdysozoa</taxon>
        <taxon>Arthropoda</taxon>
        <taxon>Hexapoda</taxon>
        <taxon>Insecta</taxon>
        <taxon>Pterygota</taxon>
        <taxon>Neoptera</taxon>
        <taxon>Endopterygota</taxon>
        <taxon>Lepidoptera</taxon>
        <taxon>Glossata</taxon>
        <taxon>Ditrysia</taxon>
        <taxon>Papilionoidea</taxon>
        <taxon>Papilionidae</taxon>
        <taxon>Papilioninae</taxon>
        <taxon>Papilio</taxon>
    </lineage>
</organism>
<evidence type="ECO:0000313" key="2">
    <source>
        <dbReference type="EMBL" id="KPJ18797.1"/>
    </source>
</evidence>
<reference evidence="2 3" key="1">
    <citation type="journal article" date="2015" name="Nat. Commun.">
        <title>Outbred genome sequencing and CRISPR/Cas9 gene editing in butterflies.</title>
        <authorList>
            <person name="Li X."/>
            <person name="Fan D."/>
            <person name="Zhang W."/>
            <person name="Liu G."/>
            <person name="Zhang L."/>
            <person name="Zhao L."/>
            <person name="Fang X."/>
            <person name="Chen L."/>
            <person name="Dong Y."/>
            <person name="Chen Y."/>
            <person name="Ding Y."/>
            <person name="Zhao R."/>
            <person name="Feng M."/>
            <person name="Zhu Y."/>
            <person name="Feng Y."/>
            <person name="Jiang X."/>
            <person name="Zhu D."/>
            <person name="Xiang H."/>
            <person name="Feng X."/>
            <person name="Li S."/>
            <person name="Wang J."/>
            <person name="Zhang G."/>
            <person name="Kronforst M.R."/>
            <person name="Wang W."/>
        </authorList>
    </citation>
    <scope>NUCLEOTIDE SEQUENCE [LARGE SCALE GENOMIC DNA]</scope>
    <source>
        <strain evidence="2">Ya'a_city_454_Pm</strain>
        <tissue evidence="2">Whole body</tissue>
    </source>
</reference>
<accession>A0A0N1IJ98</accession>